<keyword evidence="4 8" id="KW-1133">Transmembrane helix</keyword>
<gene>
    <name evidence="9" type="ORF">NQ318_013101</name>
</gene>
<dbReference type="GO" id="GO:0007165">
    <property type="term" value="P:signal transduction"/>
    <property type="evidence" value="ECO:0007669"/>
    <property type="project" value="UniProtKB-KW"/>
</dbReference>
<comment type="function">
    <text evidence="8">Gustatory receptor which mediates acceptance or avoidance behavior, depending on its substrates.</text>
</comment>
<evidence type="ECO:0000313" key="9">
    <source>
        <dbReference type="EMBL" id="KAJ8944953.1"/>
    </source>
</evidence>
<evidence type="ECO:0000256" key="2">
    <source>
        <dbReference type="ARBA" id="ARBA00022475"/>
    </source>
</evidence>
<evidence type="ECO:0000256" key="8">
    <source>
        <dbReference type="RuleBase" id="RU363108"/>
    </source>
</evidence>
<feature type="transmembrane region" description="Helical" evidence="8">
    <location>
        <begin position="106"/>
        <end position="125"/>
    </location>
</feature>
<dbReference type="Proteomes" id="UP001162162">
    <property type="component" value="Unassembled WGS sequence"/>
</dbReference>
<dbReference type="GO" id="GO:0050909">
    <property type="term" value="P:sensory perception of taste"/>
    <property type="evidence" value="ECO:0007669"/>
    <property type="project" value="InterPro"/>
</dbReference>
<comment type="subcellular location">
    <subcellularLocation>
        <location evidence="1 8">Cell membrane</location>
        <topology evidence="1 8">Multi-pass membrane protein</topology>
    </subcellularLocation>
</comment>
<feature type="transmembrane region" description="Helical" evidence="8">
    <location>
        <begin position="137"/>
        <end position="160"/>
    </location>
</feature>
<dbReference type="GO" id="GO:0030425">
    <property type="term" value="C:dendrite"/>
    <property type="evidence" value="ECO:0007669"/>
    <property type="project" value="TreeGrafter"/>
</dbReference>
<accession>A0AAV8Y0I8</accession>
<evidence type="ECO:0000256" key="3">
    <source>
        <dbReference type="ARBA" id="ARBA00022692"/>
    </source>
</evidence>
<dbReference type="AlphaFoldDB" id="A0AAV8Y0I8"/>
<keyword evidence="10" id="KW-1185">Reference proteome</keyword>
<dbReference type="GO" id="GO:0008049">
    <property type="term" value="P:male courtship behavior"/>
    <property type="evidence" value="ECO:0007669"/>
    <property type="project" value="TreeGrafter"/>
</dbReference>
<evidence type="ECO:0000313" key="10">
    <source>
        <dbReference type="Proteomes" id="UP001162162"/>
    </source>
</evidence>
<sequence length="482" mass="54435">MERCRDHQREYVEGEKVATDSGERSSKRTDVNADIHAVLINRLTSRYSFISQIKYCVHLYGSSIFLVIINLRVTYYRNEIRSVYKRLIEMLDDFKSINVVRRHDPLSLLFLMMGALVMTAPAALFADVAQTSRAVPVCLWVCLYLPGFSQLVYVCDYVAMFSGCSNRFVMINEALQEYAYPELSCSETFQLRKRNVRPHPLLKTLPGKRINVLDKVRMTRYGKIQRLFILHEETSELTQILNRTCGLELVTYFTLTSATVISLSYTWILDLIAVSRGQSVSETNTKACDFWGIINILGLFSLTGAAAKVKANYGKTQKILHRLVDLYPDLEPYADFYALQLSHQNATIKAGGLFALDRTIIAGVISNITFECSVFDNALYKPSAHSFPTIKYCVGIASPLKGIGNILTRVSRHSLRLKENLVEYGGFNKPRPKNYRIQDAEDVAINVVGMVVVNPSISSRQIEAESGRDRINVGNEGFLTPK</sequence>
<dbReference type="EMBL" id="JAPWTK010000233">
    <property type="protein sequence ID" value="KAJ8944953.1"/>
    <property type="molecule type" value="Genomic_DNA"/>
</dbReference>
<dbReference type="PANTHER" id="PTHR21143:SF133">
    <property type="entry name" value="GUSTATORY AND PHEROMONE RECEPTOR 32A-RELATED"/>
    <property type="match status" value="1"/>
</dbReference>
<feature type="transmembrane region" description="Helical" evidence="8">
    <location>
        <begin position="55"/>
        <end position="75"/>
    </location>
</feature>
<keyword evidence="6 8" id="KW-0675">Receptor</keyword>
<evidence type="ECO:0000256" key="1">
    <source>
        <dbReference type="ARBA" id="ARBA00004651"/>
    </source>
</evidence>
<dbReference type="GO" id="GO:0005886">
    <property type="term" value="C:plasma membrane"/>
    <property type="evidence" value="ECO:0007669"/>
    <property type="project" value="UniProtKB-SubCell"/>
</dbReference>
<evidence type="ECO:0000256" key="5">
    <source>
        <dbReference type="ARBA" id="ARBA00023136"/>
    </source>
</evidence>
<evidence type="ECO:0000256" key="4">
    <source>
        <dbReference type="ARBA" id="ARBA00022989"/>
    </source>
</evidence>
<evidence type="ECO:0000256" key="7">
    <source>
        <dbReference type="ARBA" id="ARBA00023224"/>
    </source>
</evidence>
<dbReference type="GO" id="GO:0043025">
    <property type="term" value="C:neuronal cell body"/>
    <property type="evidence" value="ECO:0007669"/>
    <property type="project" value="TreeGrafter"/>
</dbReference>
<comment type="caution">
    <text evidence="9">The sequence shown here is derived from an EMBL/GenBank/DDBJ whole genome shotgun (WGS) entry which is preliminary data.</text>
</comment>
<comment type="caution">
    <text evidence="8">Lacks conserved residue(s) required for the propagation of feature annotation.</text>
</comment>
<dbReference type="Pfam" id="PF08395">
    <property type="entry name" value="7tm_7"/>
    <property type="match status" value="1"/>
</dbReference>
<dbReference type="GO" id="GO:0030424">
    <property type="term" value="C:axon"/>
    <property type="evidence" value="ECO:0007669"/>
    <property type="project" value="TreeGrafter"/>
</dbReference>
<name>A0AAV8Y0I8_9CUCU</name>
<dbReference type="GO" id="GO:0007635">
    <property type="term" value="P:chemosensory behavior"/>
    <property type="evidence" value="ECO:0007669"/>
    <property type="project" value="TreeGrafter"/>
</dbReference>
<keyword evidence="2 8" id="KW-1003">Cell membrane</keyword>
<keyword evidence="3 8" id="KW-0812">Transmembrane</keyword>
<organism evidence="9 10">
    <name type="scientific">Aromia moschata</name>
    <dbReference type="NCBI Taxonomy" id="1265417"/>
    <lineage>
        <taxon>Eukaryota</taxon>
        <taxon>Metazoa</taxon>
        <taxon>Ecdysozoa</taxon>
        <taxon>Arthropoda</taxon>
        <taxon>Hexapoda</taxon>
        <taxon>Insecta</taxon>
        <taxon>Pterygota</taxon>
        <taxon>Neoptera</taxon>
        <taxon>Endopterygota</taxon>
        <taxon>Coleoptera</taxon>
        <taxon>Polyphaga</taxon>
        <taxon>Cucujiformia</taxon>
        <taxon>Chrysomeloidea</taxon>
        <taxon>Cerambycidae</taxon>
        <taxon>Cerambycinae</taxon>
        <taxon>Callichromatini</taxon>
        <taxon>Aromia</taxon>
    </lineage>
</organism>
<proteinExistence type="inferred from homology"/>
<dbReference type="PANTHER" id="PTHR21143">
    <property type="entry name" value="INVERTEBRATE GUSTATORY RECEPTOR"/>
    <property type="match status" value="1"/>
</dbReference>
<reference evidence="9" key="1">
    <citation type="journal article" date="2023" name="Insect Mol. Biol.">
        <title>Genome sequencing provides insights into the evolution of gene families encoding plant cell wall-degrading enzymes in longhorned beetles.</title>
        <authorList>
            <person name="Shin N.R."/>
            <person name="Okamura Y."/>
            <person name="Kirsch R."/>
            <person name="Pauchet Y."/>
        </authorList>
    </citation>
    <scope>NUCLEOTIDE SEQUENCE</scope>
    <source>
        <strain evidence="9">AMC_N1</strain>
    </source>
</reference>
<dbReference type="InterPro" id="IPR013604">
    <property type="entry name" value="7TM_chemorcpt"/>
</dbReference>
<protein>
    <recommendedName>
        <fullName evidence="8">Gustatory receptor</fullName>
    </recommendedName>
</protein>
<evidence type="ECO:0000256" key="6">
    <source>
        <dbReference type="ARBA" id="ARBA00023170"/>
    </source>
</evidence>
<keyword evidence="5 8" id="KW-0472">Membrane</keyword>
<comment type="similarity">
    <text evidence="8">Belongs to the insect chemoreceptor superfamily. Gustatory receptor (GR) family.</text>
</comment>
<keyword evidence="7 8" id="KW-0807">Transducer</keyword>